<dbReference type="SUPFAM" id="SSF54427">
    <property type="entry name" value="NTF2-like"/>
    <property type="match status" value="1"/>
</dbReference>
<organism evidence="3 4">
    <name type="scientific">Asprobacillus argus</name>
    <dbReference type="NCBI Taxonomy" id="3076534"/>
    <lineage>
        <taxon>Bacteria</taxon>
        <taxon>Pseudomonadati</taxon>
        <taxon>Bacteroidota</taxon>
        <taxon>Flavobacteriia</taxon>
        <taxon>Flavobacteriales</taxon>
        <taxon>Flavobacteriaceae</taxon>
        <taxon>Asprobacillus</taxon>
    </lineage>
</organism>
<dbReference type="RefSeq" id="WP_349242127.1">
    <property type="nucleotide sequence ID" value="NZ_JAVTTO010000004.1"/>
</dbReference>
<dbReference type="EMBL" id="JAVTTO010000004">
    <property type="protein sequence ID" value="MDT7832874.1"/>
    <property type="molecule type" value="Genomic_DNA"/>
</dbReference>
<dbReference type="Proteomes" id="UP001257277">
    <property type="component" value="Unassembled WGS sequence"/>
</dbReference>
<keyword evidence="4" id="KW-1185">Reference proteome</keyword>
<evidence type="ECO:0000313" key="4">
    <source>
        <dbReference type="Proteomes" id="UP001257277"/>
    </source>
</evidence>
<evidence type="ECO:0000313" key="3">
    <source>
        <dbReference type="EMBL" id="MDT7832874.1"/>
    </source>
</evidence>
<evidence type="ECO:0000256" key="1">
    <source>
        <dbReference type="SAM" id="SignalP"/>
    </source>
</evidence>
<accession>A0ABU3LGM4</accession>
<feature type="domain" description="SnoaL-like" evidence="2">
    <location>
        <begin position="289"/>
        <end position="385"/>
    </location>
</feature>
<dbReference type="SUPFAM" id="SSF82171">
    <property type="entry name" value="DPP6 N-terminal domain-like"/>
    <property type="match status" value="1"/>
</dbReference>
<dbReference type="InterPro" id="IPR032710">
    <property type="entry name" value="NTF2-like_dom_sf"/>
</dbReference>
<gene>
    <name evidence="3" type="ORF">RQM59_10820</name>
</gene>
<proteinExistence type="predicted"/>
<keyword evidence="1" id="KW-0732">Signal</keyword>
<dbReference type="Gene3D" id="3.10.450.50">
    <property type="match status" value="1"/>
</dbReference>
<dbReference type="PANTHER" id="PTHR36842:SF1">
    <property type="entry name" value="PROTEIN TOLB"/>
    <property type="match status" value="1"/>
</dbReference>
<feature type="signal peptide" evidence="1">
    <location>
        <begin position="1"/>
        <end position="17"/>
    </location>
</feature>
<dbReference type="InterPro" id="IPR037401">
    <property type="entry name" value="SnoaL-like"/>
</dbReference>
<reference evidence="3 4" key="1">
    <citation type="submission" date="2023-09" db="EMBL/GenBank/DDBJ databases">
        <title>Novel taxa isolated from Blanes Bay.</title>
        <authorList>
            <person name="Rey-Velasco X."/>
            <person name="Lucena T."/>
        </authorList>
    </citation>
    <scope>NUCLEOTIDE SEQUENCE [LARGE SCALE GENOMIC DNA]</scope>
    <source>
        <strain evidence="3 4">S356</strain>
    </source>
</reference>
<evidence type="ECO:0000259" key="2">
    <source>
        <dbReference type="Pfam" id="PF12680"/>
    </source>
</evidence>
<dbReference type="Pfam" id="PF12680">
    <property type="entry name" value="SnoaL_2"/>
    <property type="match status" value="1"/>
</dbReference>
<dbReference type="Gene3D" id="2.120.10.30">
    <property type="entry name" value="TolB, C-terminal domain"/>
    <property type="match status" value="2"/>
</dbReference>
<feature type="chain" id="PRO_5045174991" evidence="1">
    <location>
        <begin position="18"/>
        <end position="389"/>
    </location>
</feature>
<sequence length="389" mass="44513">MKKLSFLFIFTSIFTFAQSNTEVFLFDLSKSGKLSNQRNISKNPGYDSQPSFYAKDKLLFTATRNGQTDIVLYDISTNKKIDFLSNTPKGGEYSPQRIPKSKNVSAVRLDNDGLQRFYSYDYTTKESKEVIPELKVAYPMWYNKNTVVSSVIVGNDLDLIISDIKSGENYTVQKKAGRSFHHIPNSKLISYISKANRQWEIRSLNVKTKKTQKIVNTSGDYEDICWLPDGTLLQAKGDKILKFNPKTDTDWSLFHSFKNSSIHKISRIRVSKDGTKIAIVAQEDPVFFVEQQLKAYNNRDIEAFVKAFAEDVKVYNFPNTLNYEGRENMRKGYADFFARTKDLHCKIVKRIVKGNIVIDEELVTANGRTFDAVAIYEIENGTITKVTFL</sequence>
<name>A0ABU3LGM4_9FLAO</name>
<protein>
    <submittedName>
        <fullName evidence="3">Nuclear transport factor 2 family protein</fullName>
    </submittedName>
</protein>
<dbReference type="PANTHER" id="PTHR36842">
    <property type="entry name" value="PROTEIN TOLB HOMOLOG"/>
    <property type="match status" value="1"/>
</dbReference>
<comment type="caution">
    <text evidence="3">The sequence shown here is derived from an EMBL/GenBank/DDBJ whole genome shotgun (WGS) entry which is preliminary data.</text>
</comment>
<dbReference type="InterPro" id="IPR011042">
    <property type="entry name" value="6-blade_b-propeller_TolB-like"/>
</dbReference>